<dbReference type="GO" id="GO:0003941">
    <property type="term" value="F:L-serine ammonia-lyase activity"/>
    <property type="evidence" value="ECO:0007669"/>
    <property type="project" value="TreeGrafter"/>
</dbReference>
<dbReference type="PROSITE" id="PS00165">
    <property type="entry name" value="DEHYDRATASE_SER_THR"/>
    <property type="match status" value="1"/>
</dbReference>
<evidence type="ECO:0000313" key="7">
    <source>
        <dbReference type="Proteomes" id="UP000032614"/>
    </source>
</evidence>
<name>A0AAU8SV79_9BURK</name>
<dbReference type="SUPFAM" id="SSF53686">
    <property type="entry name" value="Tryptophan synthase beta subunit-like PLP-dependent enzymes"/>
    <property type="match status" value="1"/>
</dbReference>
<dbReference type="Proteomes" id="UP000032614">
    <property type="component" value="Chromosome 1"/>
</dbReference>
<keyword evidence="4" id="KW-0456">Lyase</keyword>
<organism evidence="6 7">
    <name type="scientific">Paraburkholderia fungorum</name>
    <dbReference type="NCBI Taxonomy" id="134537"/>
    <lineage>
        <taxon>Bacteria</taxon>
        <taxon>Pseudomonadati</taxon>
        <taxon>Pseudomonadota</taxon>
        <taxon>Betaproteobacteria</taxon>
        <taxon>Burkholderiales</taxon>
        <taxon>Burkholderiaceae</taxon>
        <taxon>Paraburkholderia</taxon>
    </lineage>
</organism>
<dbReference type="EMBL" id="CP010026">
    <property type="protein sequence ID" value="AJZ57851.1"/>
    <property type="molecule type" value="Genomic_DNA"/>
</dbReference>
<dbReference type="InterPro" id="IPR014333">
    <property type="entry name" value="Ectoine_EutB"/>
</dbReference>
<dbReference type="PANTHER" id="PTHR48078:SF6">
    <property type="entry name" value="L-THREONINE DEHYDRATASE CATABOLIC TDCB"/>
    <property type="match status" value="1"/>
</dbReference>
<dbReference type="GO" id="GO:0006565">
    <property type="term" value="P:L-serine catabolic process"/>
    <property type="evidence" value="ECO:0007669"/>
    <property type="project" value="TreeGrafter"/>
</dbReference>
<protein>
    <submittedName>
        <fullName evidence="6">Ectoine utilization protein EutB</fullName>
    </submittedName>
</protein>
<reference evidence="6 7" key="1">
    <citation type="journal article" date="2015" name="Genome Announc.">
        <title>Complete genome sequences for 59 burkholderia isolates, both pathogenic and near neighbor.</title>
        <authorList>
            <person name="Johnson S.L."/>
            <person name="Bishop-Lilly K.A."/>
            <person name="Ladner J.T."/>
            <person name="Daligault H.E."/>
            <person name="Davenport K.W."/>
            <person name="Jaissle J."/>
            <person name="Frey K.G."/>
            <person name="Koroleva G.I."/>
            <person name="Bruce D.C."/>
            <person name="Coyne S.R."/>
            <person name="Broomall S.M."/>
            <person name="Li P.E."/>
            <person name="Teshima H."/>
            <person name="Gibbons H.S."/>
            <person name="Palacios G.F."/>
            <person name="Rosenzweig C.N."/>
            <person name="Redden C.L."/>
            <person name="Xu Y."/>
            <person name="Minogue T.D."/>
            <person name="Chain P.S."/>
        </authorList>
    </citation>
    <scope>NUCLEOTIDE SEQUENCE [LARGE SCALE GENOMIC DNA]</scope>
    <source>
        <strain evidence="6 7">ATCC BAA-463</strain>
    </source>
</reference>
<evidence type="ECO:0000256" key="4">
    <source>
        <dbReference type="ARBA" id="ARBA00023239"/>
    </source>
</evidence>
<proteinExistence type="inferred from homology"/>
<dbReference type="AlphaFoldDB" id="A0AAU8SV79"/>
<dbReference type="InterPro" id="IPR036052">
    <property type="entry name" value="TrpB-like_PALP_sf"/>
</dbReference>
<dbReference type="PANTHER" id="PTHR48078">
    <property type="entry name" value="THREONINE DEHYDRATASE, MITOCHONDRIAL-RELATED"/>
    <property type="match status" value="1"/>
</dbReference>
<dbReference type="GeneID" id="66517822"/>
<dbReference type="GO" id="GO:0009097">
    <property type="term" value="P:isoleucine biosynthetic process"/>
    <property type="evidence" value="ECO:0007669"/>
    <property type="project" value="TreeGrafter"/>
</dbReference>
<accession>A0AAU8SV79</accession>
<dbReference type="InterPro" id="IPR000634">
    <property type="entry name" value="Ser/Thr_deHydtase_PyrdxlP-BS"/>
</dbReference>
<dbReference type="Pfam" id="PF00291">
    <property type="entry name" value="PALP"/>
    <property type="match status" value="1"/>
</dbReference>
<evidence type="ECO:0000256" key="1">
    <source>
        <dbReference type="ARBA" id="ARBA00001933"/>
    </source>
</evidence>
<evidence type="ECO:0000256" key="2">
    <source>
        <dbReference type="ARBA" id="ARBA00010869"/>
    </source>
</evidence>
<sequence length="339" mass="35349">MSVLSPDDLSLADVYRARRRIQGRVCCTPLVESPSLSARAGTPVFLKLETVQPTGSFKLRGATNALARLAEQGCRKVVTASTGNHGRALAHAARALGIAATVCMSALVPANKVQAVRALGGKARIVGKSQDEAEHEALRLVREEDFAYVPPFDDPHVIAGQATIGLEIVEALPDVANIVVPLSGGGLFAGVAFAARSANRAIGLSGVTMSRGAAMHASLAAGHPVLVEEVETLADSLGGGIGLENRYTYALTRDLIDETVLLDEASIARGIVHAYRHERLVIEGAAAVGIAALLDGVLAAGRLKRGPLVLVVTGANIDMDQHRRIVDSASTQPDPHGIL</sequence>
<comment type="similarity">
    <text evidence="2">Belongs to the serine/threonine dehydratase family.</text>
</comment>
<gene>
    <name evidence="6" type="primary">eutB</name>
    <name evidence="6" type="ORF">OI25_3933</name>
</gene>
<dbReference type="InterPro" id="IPR050147">
    <property type="entry name" value="Ser/Thr_Dehydratase"/>
</dbReference>
<dbReference type="InterPro" id="IPR001926">
    <property type="entry name" value="TrpB-like_PALP"/>
</dbReference>
<dbReference type="GO" id="GO:0030170">
    <property type="term" value="F:pyridoxal phosphate binding"/>
    <property type="evidence" value="ECO:0007669"/>
    <property type="project" value="InterPro"/>
</dbReference>
<feature type="domain" description="Tryptophan synthase beta chain-like PALP" evidence="5">
    <location>
        <begin position="26"/>
        <end position="314"/>
    </location>
</feature>
<dbReference type="CDD" id="cd01562">
    <property type="entry name" value="Thr-dehyd"/>
    <property type="match status" value="1"/>
</dbReference>
<dbReference type="Gene3D" id="3.40.50.1100">
    <property type="match status" value="2"/>
</dbReference>
<dbReference type="GO" id="GO:0004794">
    <property type="term" value="F:threonine deaminase activity"/>
    <property type="evidence" value="ECO:0007669"/>
    <property type="project" value="TreeGrafter"/>
</dbReference>
<comment type="cofactor">
    <cofactor evidence="1">
        <name>pyridoxal 5'-phosphate</name>
        <dbReference type="ChEBI" id="CHEBI:597326"/>
    </cofactor>
</comment>
<evidence type="ECO:0000313" key="6">
    <source>
        <dbReference type="EMBL" id="AJZ57851.1"/>
    </source>
</evidence>
<evidence type="ECO:0000256" key="3">
    <source>
        <dbReference type="ARBA" id="ARBA00022898"/>
    </source>
</evidence>
<dbReference type="GO" id="GO:0006567">
    <property type="term" value="P:L-threonine catabolic process"/>
    <property type="evidence" value="ECO:0007669"/>
    <property type="project" value="TreeGrafter"/>
</dbReference>
<dbReference type="FunFam" id="3.40.50.1100:FF:000005">
    <property type="entry name" value="Threonine dehydratase catabolic"/>
    <property type="match status" value="1"/>
</dbReference>
<evidence type="ECO:0000259" key="5">
    <source>
        <dbReference type="Pfam" id="PF00291"/>
    </source>
</evidence>
<dbReference type="NCBIfam" id="TIGR02991">
    <property type="entry name" value="ectoine_eutB"/>
    <property type="match status" value="1"/>
</dbReference>
<dbReference type="NCBIfam" id="NF005680">
    <property type="entry name" value="PRK07476.1"/>
    <property type="match status" value="1"/>
</dbReference>
<dbReference type="KEGG" id="bfn:OI25_3933"/>
<dbReference type="RefSeq" id="WP_028198046.1">
    <property type="nucleotide sequence ID" value="NZ_CADFGE010000006.1"/>
</dbReference>
<keyword evidence="3" id="KW-0663">Pyridoxal phosphate</keyword>